<dbReference type="STRING" id="4999.A0A1Y1UDS1"/>
<comment type="caution">
    <text evidence="6">The sequence shown here is derived from an EMBL/GenBank/DDBJ whole genome shotgun (WGS) entry which is preliminary data.</text>
</comment>
<feature type="compositionally biased region" description="Basic and acidic residues" evidence="4">
    <location>
        <begin position="39"/>
        <end position="49"/>
    </location>
</feature>
<dbReference type="EMBL" id="NBSH01000009">
    <property type="protein sequence ID" value="ORX36162.1"/>
    <property type="molecule type" value="Genomic_DNA"/>
</dbReference>
<proteinExistence type="predicted"/>
<feature type="compositionally biased region" description="Basic and acidic residues" evidence="4">
    <location>
        <begin position="98"/>
        <end position="110"/>
    </location>
</feature>
<feature type="compositionally biased region" description="Acidic residues" evidence="4">
    <location>
        <begin position="1"/>
        <end position="27"/>
    </location>
</feature>
<dbReference type="Proteomes" id="UP000193218">
    <property type="component" value="Unassembled WGS sequence"/>
</dbReference>
<evidence type="ECO:0000313" key="6">
    <source>
        <dbReference type="EMBL" id="ORX36162.1"/>
    </source>
</evidence>
<dbReference type="GO" id="GO:0006417">
    <property type="term" value="P:regulation of translation"/>
    <property type="evidence" value="ECO:0007669"/>
    <property type="project" value="TreeGrafter"/>
</dbReference>
<feature type="compositionally biased region" description="Gly residues" evidence="4">
    <location>
        <begin position="447"/>
        <end position="470"/>
    </location>
</feature>
<evidence type="ECO:0000259" key="5">
    <source>
        <dbReference type="PROSITE" id="PS50102"/>
    </source>
</evidence>
<dbReference type="InterPro" id="IPR034156">
    <property type="entry name" value="Hrp1_RRM1"/>
</dbReference>
<feature type="region of interest" description="Disordered" evidence="4">
    <location>
        <begin position="1"/>
        <end position="110"/>
    </location>
</feature>
<evidence type="ECO:0000256" key="3">
    <source>
        <dbReference type="PROSITE-ProRule" id="PRU00176"/>
    </source>
</evidence>
<feature type="compositionally biased region" description="Polar residues" evidence="4">
    <location>
        <begin position="475"/>
        <end position="487"/>
    </location>
</feature>
<dbReference type="Pfam" id="PF00076">
    <property type="entry name" value="RRM_1"/>
    <property type="match status" value="2"/>
</dbReference>
<keyword evidence="7" id="KW-1185">Reference proteome</keyword>
<gene>
    <name evidence="6" type="ORF">BD324DRAFT_630427</name>
</gene>
<dbReference type="InterPro" id="IPR012677">
    <property type="entry name" value="Nucleotide-bd_a/b_plait_sf"/>
</dbReference>
<dbReference type="FunCoup" id="A0A1Y1UDS1">
    <property type="interactions" value="145"/>
</dbReference>
<dbReference type="PANTHER" id="PTHR48032:SF6">
    <property type="entry name" value="RNA-BINDING (RRM_RBD_RNP MOTIFS) FAMILY PROTEIN"/>
    <property type="match status" value="1"/>
</dbReference>
<feature type="domain" description="RRM" evidence="5">
    <location>
        <begin position="111"/>
        <end position="185"/>
    </location>
</feature>
<dbReference type="SMART" id="SM00360">
    <property type="entry name" value="RRM"/>
    <property type="match status" value="2"/>
</dbReference>
<dbReference type="OrthoDB" id="1875751at2759"/>
<evidence type="ECO:0000256" key="2">
    <source>
        <dbReference type="ARBA" id="ARBA00022884"/>
    </source>
</evidence>
<name>A0A1Y1UDS1_9TREE</name>
<evidence type="ECO:0000256" key="1">
    <source>
        <dbReference type="ARBA" id="ARBA00022737"/>
    </source>
</evidence>
<dbReference type="GO" id="GO:0003729">
    <property type="term" value="F:mRNA binding"/>
    <property type="evidence" value="ECO:0007669"/>
    <property type="project" value="TreeGrafter"/>
</dbReference>
<evidence type="ECO:0000256" key="4">
    <source>
        <dbReference type="SAM" id="MobiDB-lite"/>
    </source>
</evidence>
<feature type="compositionally biased region" description="Polar residues" evidence="4">
    <location>
        <begin position="50"/>
        <end position="59"/>
    </location>
</feature>
<dbReference type="InParanoid" id="A0A1Y1UDS1"/>
<reference evidence="6 7" key="1">
    <citation type="submission" date="2017-03" db="EMBL/GenBank/DDBJ databases">
        <title>Widespread Adenine N6-methylation of Active Genes in Fungi.</title>
        <authorList>
            <consortium name="DOE Joint Genome Institute"/>
            <person name="Mondo S.J."/>
            <person name="Dannebaum R.O."/>
            <person name="Kuo R.C."/>
            <person name="Louie K.B."/>
            <person name="Bewick A.J."/>
            <person name="Labutti K."/>
            <person name="Haridas S."/>
            <person name="Kuo A."/>
            <person name="Salamov A."/>
            <person name="Ahrendt S.R."/>
            <person name="Lau R."/>
            <person name="Bowen B.P."/>
            <person name="Lipzen A."/>
            <person name="Sullivan W."/>
            <person name="Andreopoulos W.B."/>
            <person name="Clum A."/>
            <person name="Lindquist E."/>
            <person name="Daum C."/>
            <person name="Northen T.R."/>
            <person name="Ramamoorthy G."/>
            <person name="Schmitz R.J."/>
            <person name="Gryganskyi A."/>
            <person name="Culley D."/>
            <person name="Magnuson J."/>
            <person name="James T.Y."/>
            <person name="O'Malley M.A."/>
            <person name="Stajich J.E."/>
            <person name="Spatafora J.W."/>
            <person name="Visel A."/>
            <person name="Grigoriev I.V."/>
        </authorList>
    </citation>
    <scope>NUCLEOTIDE SEQUENCE [LARGE SCALE GENOMIC DNA]</scope>
    <source>
        <strain evidence="6 7">NRRL Y-17943</strain>
    </source>
</reference>
<dbReference type="AlphaFoldDB" id="A0A1Y1UDS1"/>
<feature type="domain" description="RRM" evidence="5">
    <location>
        <begin position="194"/>
        <end position="271"/>
    </location>
</feature>
<protein>
    <recommendedName>
        <fullName evidence="5">RRM domain-containing protein</fullName>
    </recommendedName>
</protein>
<dbReference type="InterPro" id="IPR035979">
    <property type="entry name" value="RBD_domain_sf"/>
</dbReference>
<dbReference type="CDD" id="cd12577">
    <property type="entry name" value="RRM1_Hrp1p"/>
    <property type="match status" value="1"/>
</dbReference>
<keyword evidence="2 3" id="KW-0694">RNA-binding</keyword>
<sequence length="487" mass="50618">MSDNNYDDDLYGDLVDDLDTEELVDPDAEIHQGQTSNENKIDVKTDVQDNKPTSSQLASTAVPAAVPAGQNYQTGGGAGPSSGPAFNMGQGMGGSGSDTDRIKSNDAPDEGKMFIGGLNWETTDDGLKEYMSQYGEVEACTIMRDPTGRSRGFAFLTYKDPSSVNQVMGMTHHLDGKQIDPKRAIPRAEHERTAKVFVGGLAASVTSESLKAFLGQFGTVMDATVMYDRETDRSKGFAFATFADEEAVGVAMAASGIELEGKPIEIKKAQPRGSGNLPGKFSTNNRFQGGGNMGGFNGGGNMGGGMNAGGGGFDPMAMAMMYQNMVKGSAMGNMGMGGSFDPNAMAMMYQNMMKNMGGMGNAPAINPNMAANMMRNNMGMGGMGMNNMMGMGMNNMGGMGMNGMGGGMNMMGGQGFNGQMMNRPMGNNGRPIPNAPRGPAAMRNGQGQTGGGGTTPTGGAAGGQGQGAQGPGAQRYSTQGQQRARPY</sequence>
<dbReference type="Gene3D" id="3.30.70.330">
    <property type="match status" value="2"/>
</dbReference>
<dbReference type="GeneID" id="33558138"/>
<feature type="region of interest" description="Disordered" evidence="4">
    <location>
        <begin position="422"/>
        <end position="487"/>
    </location>
</feature>
<accession>A0A1Y1UDS1</accession>
<dbReference type="PROSITE" id="PS50102">
    <property type="entry name" value="RRM"/>
    <property type="match status" value="2"/>
</dbReference>
<keyword evidence="1" id="KW-0677">Repeat</keyword>
<dbReference type="FunFam" id="3.30.70.330:FF:000025">
    <property type="entry name" value="RNA-binding protein Musashi homolog 2 isoform X1"/>
    <property type="match status" value="1"/>
</dbReference>
<dbReference type="SUPFAM" id="SSF54928">
    <property type="entry name" value="RNA-binding domain, RBD"/>
    <property type="match status" value="2"/>
</dbReference>
<dbReference type="InterPro" id="IPR000504">
    <property type="entry name" value="RRM_dom"/>
</dbReference>
<dbReference type="PANTHER" id="PTHR48032">
    <property type="entry name" value="RNA-BINDING PROTEIN MUSASHI HOMOLOG RBP6"/>
    <property type="match status" value="1"/>
</dbReference>
<dbReference type="RefSeq" id="XP_021870291.1">
    <property type="nucleotide sequence ID" value="XM_022016329.1"/>
</dbReference>
<evidence type="ECO:0000313" key="7">
    <source>
        <dbReference type="Proteomes" id="UP000193218"/>
    </source>
</evidence>
<organism evidence="6 7">
    <name type="scientific">Kockovaella imperatae</name>
    <dbReference type="NCBI Taxonomy" id="4999"/>
    <lineage>
        <taxon>Eukaryota</taxon>
        <taxon>Fungi</taxon>
        <taxon>Dikarya</taxon>
        <taxon>Basidiomycota</taxon>
        <taxon>Agaricomycotina</taxon>
        <taxon>Tremellomycetes</taxon>
        <taxon>Tremellales</taxon>
        <taxon>Cuniculitremaceae</taxon>
        <taxon>Kockovaella</taxon>
    </lineage>
</organism>